<proteinExistence type="predicted"/>
<organism evidence="1 2">
    <name type="scientific">Aspergillus niger</name>
    <dbReference type="NCBI Taxonomy" id="5061"/>
    <lineage>
        <taxon>Eukaryota</taxon>
        <taxon>Fungi</taxon>
        <taxon>Dikarya</taxon>
        <taxon>Ascomycota</taxon>
        <taxon>Pezizomycotina</taxon>
        <taxon>Eurotiomycetes</taxon>
        <taxon>Eurotiomycetidae</taxon>
        <taxon>Eurotiales</taxon>
        <taxon>Aspergillaceae</taxon>
        <taxon>Aspergillus</taxon>
        <taxon>Aspergillus subgen. Circumdati</taxon>
    </lineage>
</organism>
<evidence type="ECO:0000313" key="2">
    <source>
        <dbReference type="Proteomes" id="UP000197666"/>
    </source>
</evidence>
<gene>
    <name evidence="1" type="ORF">CAN33_0051620</name>
</gene>
<dbReference type="AlphaFoldDB" id="A0A505IM36"/>
<reference evidence="2" key="1">
    <citation type="submission" date="2018-10" db="EMBL/GenBank/DDBJ databases">
        <title>FDA dAtabase for Regulatory Grade micrObial Sequences (FDA-ARGOS): Supporting development and validation of Infectious Disease Dx tests.</title>
        <authorList>
            <person name="Kerrigan L."/>
            <person name="Tallon L."/>
            <person name="Sadzewicz L."/>
            <person name="Sengamalay N."/>
            <person name="Ott S."/>
            <person name="Godinez A."/>
            <person name="Nagaraj S."/>
            <person name="Vavikolanu K."/>
            <person name="Nadendla S."/>
            <person name="George J."/>
            <person name="Sichtig H."/>
        </authorList>
    </citation>
    <scope>NUCLEOTIDE SEQUENCE [LARGE SCALE GENOMIC DNA]</scope>
    <source>
        <strain evidence="2">FDAARGOS_311</strain>
    </source>
</reference>
<name>A0A505IM36_ASPNG</name>
<protein>
    <submittedName>
        <fullName evidence="1">Putative integral membrane protein</fullName>
    </submittedName>
</protein>
<evidence type="ECO:0000313" key="1">
    <source>
        <dbReference type="EMBL" id="TPR12019.1"/>
    </source>
</evidence>
<accession>A0A505IM36</accession>
<sequence>MATHRIATIRFVIETPVVSNIGSKLAHYAASAAVVRRRITKMCCAFIGYMSYNKARYVVAREGKLMSHGLSARDQEQTFLAP</sequence>
<comment type="caution">
    <text evidence="1">The sequence shown here is derived from an EMBL/GenBank/DDBJ whole genome shotgun (WGS) entry which is preliminary data.</text>
</comment>
<dbReference type="Proteomes" id="UP000197666">
    <property type="component" value="Unassembled WGS sequence"/>
</dbReference>
<dbReference type="EMBL" id="NKJJ02000004">
    <property type="protein sequence ID" value="TPR12019.1"/>
    <property type="molecule type" value="Genomic_DNA"/>
</dbReference>